<evidence type="ECO:0000313" key="4">
    <source>
        <dbReference type="EMBL" id="MBO1834654.1"/>
    </source>
</evidence>
<dbReference type="Pfam" id="PF13561">
    <property type="entry name" value="adh_short_C2"/>
    <property type="match status" value="1"/>
</dbReference>
<dbReference type="OrthoDB" id="9809287at2"/>
<evidence type="ECO:0000313" key="3">
    <source>
        <dbReference type="EMBL" id="MBK1935190.1"/>
    </source>
</evidence>
<dbReference type="RefSeq" id="WP_039353576.1">
    <property type="nucleotide sequence ID" value="NZ_AP018359.1"/>
</dbReference>
<dbReference type="EMBL" id="CP090642">
    <property type="protein sequence ID" value="WFN22698.1"/>
    <property type="molecule type" value="Genomic_DNA"/>
</dbReference>
<reference evidence="5 8" key="3">
    <citation type="submission" date="2021-12" db="EMBL/GenBank/DDBJ databases">
        <title>Genomic and phenotypic characterization of three Burkholderia contaminans isolates recovered from different sources.</title>
        <authorList>
            <person name="Lopez De Volder A."/>
            <person name="Fan Y."/>
            <person name="Nunvar J."/>
            <person name="Herrera T."/>
            <person name="Timp W."/>
            <person name="Degrossi J."/>
        </authorList>
    </citation>
    <scope>NUCLEOTIDE SEQUENCE [LARGE SCALE GENOMIC DNA]</scope>
    <source>
        <strain evidence="5 8">LMG 23361</strain>
    </source>
</reference>
<accession>A0A1E3FTI9</accession>
<keyword evidence="7" id="KW-1185">Reference proteome</keyword>
<dbReference type="GO" id="GO:0050664">
    <property type="term" value="F:oxidoreductase activity, acting on NAD(P)H, oxygen as acceptor"/>
    <property type="evidence" value="ECO:0007669"/>
    <property type="project" value="TreeGrafter"/>
</dbReference>
<dbReference type="GeneID" id="93195530"/>
<keyword evidence="2" id="KW-0560">Oxidoreductase</keyword>
<dbReference type="Proteomes" id="UP000611459">
    <property type="component" value="Unassembled WGS sequence"/>
</dbReference>
<evidence type="ECO:0000313" key="7">
    <source>
        <dbReference type="Proteomes" id="UP000664048"/>
    </source>
</evidence>
<dbReference type="InterPro" id="IPR036291">
    <property type="entry name" value="NAD(P)-bd_dom_sf"/>
</dbReference>
<dbReference type="EMBL" id="JAENIB010000027">
    <property type="protein sequence ID" value="MBK1935190.1"/>
    <property type="molecule type" value="Genomic_DNA"/>
</dbReference>
<dbReference type="AlphaFoldDB" id="A0A1E3FTI9"/>
<dbReference type="PRINTS" id="PR00081">
    <property type="entry name" value="GDHRDH"/>
</dbReference>
<protein>
    <submittedName>
        <fullName evidence="3">SDR family oxidoreductase</fullName>
    </submittedName>
</protein>
<dbReference type="InterPro" id="IPR020904">
    <property type="entry name" value="Sc_DH/Rdtase_CS"/>
</dbReference>
<proteinExistence type="inferred from homology"/>
<dbReference type="PANTHER" id="PTHR43008">
    <property type="entry name" value="BENZIL REDUCTASE"/>
    <property type="match status" value="1"/>
</dbReference>
<evidence type="ECO:0000313" key="8">
    <source>
        <dbReference type="Proteomes" id="UP001220209"/>
    </source>
</evidence>
<dbReference type="SUPFAM" id="SSF51735">
    <property type="entry name" value="NAD(P)-binding Rossmann-fold domains"/>
    <property type="match status" value="1"/>
</dbReference>
<organism evidence="3 6">
    <name type="scientific">Burkholderia contaminans</name>
    <dbReference type="NCBI Taxonomy" id="488447"/>
    <lineage>
        <taxon>Bacteria</taxon>
        <taxon>Pseudomonadati</taxon>
        <taxon>Pseudomonadota</taxon>
        <taxon>Betaproteobacteria</taxon>
        <taxon>Burkholderiales</taxon>
        <taxon>Burkholderiaceae</taxon>
        <taxon>Burkholderia</taxon>
        <taxon>Burkholderia cepacia complex</taxon>
    </lineage>
</organism>
<dbReference type="InterPro" id="IPR002347">
    <property type="entry name" value="SDR_fam"/>
</dbReference>
<evidence type="ECO:0000256" key="1">
    <source>
        <dbReference type="ARBA" id="ARBA00006484"/>
    </source>
</evidence>
<comment type="similarity">
    <text evidence="1">Belongs to the short-chain dehydrogenases/reductases (SDR) family.</text>
</comment>
<dbReference type="Gene3D" id="3.40.50.720">
    <property type="entry name" value="NAD(P)-binding Rossmann-like Domain"/>
    <property type="match status" value="1"/>
</dbReference>
<dbReference type="PANTHER" id="PTHR43008:SF4">
    <property type="entry name" value="CHAIN DEHYDROGENASE, PUTATIVE (AFU_ORTHOLOGUE AFUA_4G08710)-RELATED"/>
    <property type="match status" value="1"/>
</dbReference>
<dbReference type="Proteomes" id="UP001220209">
    <property type="component" value="Chromosome 3"/>
</dbReference>
<dbReference type="EMBL" id="JAGEMX010000020">
    <property type="protein sequence ID" value="MBO1834654.1"/>
    <property type="molecule type" value="Genomic_DNA"/>
</dbReference>
<gene>
    <name evidence="4" type="ORF">J4M89_35265</name>
    <name evidence="3" type="ORF">JIN94_35425</name>
    <name evidence="5" type="ORF">LXE91_32520</name>
</gene>
<name>A0A1E3FTI9_9BURK</name>
<dbReference type="Proteomes" id="UP000664048">
    <property type="component" value="Unassembled WGS sequence"/>
</dbReference>
<sequence>MTTLLKDDVVLITGGGSGLGAGVARHCLAEGAKLAIMDISGAKLDSLRTELGDEPLLFQGDATKLADLQACREAILGRFGRLNAFIGAQGIWDGNVPLRDIPIEKLDEAFDEVFHINVKSYILSARVFLDLLEKEQGAIVLTGSSGASYCADGGGVLYTTTKHATLGIVRQLAFEFAPTVRVNGVAPSIIMGSQLRGPQAFGMEKHSQADIPREMFQQGVDRIWPLTWLPEAKDYGPLYALLASRHSRVMTGTIVAADQGLMNRNVLTPVKQGASK</sequence>
<evidence type="ECO:0000256" key="2">
    <source>
        <dbReference type="ARBA" id="ARBA00023002"/>
    </source>
</evidence>
<reference evidence="4 7" key="2">
    <citation type="submission" date="2021-03" db="EMBL/GenBank/DDBJ databases">
        <title>Clinical course, treatment and visual outcome of an outbreak of Burkholderia contaminans endophthalmitis following cataract surgery.</title>
        <authorList>
            <person name="Lind C."/>
            <person name="Olsen K."/>
            <person name="Angelsen N.K."/>
            <person name="Krefting E.A."/>
            <person name="Fossen K."/>
            <person name="Gravningen K."/>
            <person name="Depoorter E."/>
            <person name="Vandamme P."/>
            <person name="Bertelsen G."/>
        </authorList>
    </citation>
    <scope>NUCLEOTIDE SEQUENCE [LARGE SCALE GENOMIC DNA]</scope>
    <source>
        <strain evidence="4 7">51242556</strain>
    </source>
</reference>
<evidence type="ECO:0000313" key="5">
    <source>
        <dbReference type="EMBL" id="WFN22698.1"/>
    </source>
</evidence>
<evidence type="ECO:0000313" key="6">
    <source>
        <dbReference type="Proteomes" id="UP000611459"/>
    </source>
</evidence>
<dbReference type="PROSITE" id="PS00061">
    <property type="entry name" value="ADH_SHORT"/>
    <property type="match status" value="1"/>
</dbReference>
<reference evidence="3" key="1">
    <citation type="submission" date="2021-01" db="EMBL/GenBank/DDBJ databases">
        <title>Outbreak of Burkholderia contaminns endophthalmitis traced to a clinical ventilation system.</title>
        <authorList>
            <person name="Lipuma J."/>
            <person name="Spilker T."/>
            <person name="Kratholm J."/>
        </authorList>
    </citation>
    <scope>NUCLEOTIDE SEQUENCE</scope>
    <source>
        <strain evidence="3">HI4954</strain>
    </source>
</reference>